<gene>
    <name evidence="2" type="ORF">EHS19_06685</name>
</gene>
<dbReference type="Pfam" id="PF18451">
    <property type="entry name" value="CdiA_C"/>
    <property type="match status" value="1"/>
</dbReference>
<dbReference type="Proteomes" id="UP000326336">
    <property type="component" value="Unassembled WGS sequence"/>
</dbReference>
<reference evidence="2 3" key="1">
    <citation type="journal article" date="2019" name="Int. J. Syst. Evol. Microbiol.">
        <title>Bifidobacterium jacchi sp. nov., isolated from the faeces of a baby common marmoset (Callithrix jacchus).</title>
        <authorList>
            <person name="Modesto M."/>
            <person name="Watanabe K."/>
            <person name="Arita M."/>
            <person name="Satti M."/>
            <person name="Oki K."/>
            <person name="Sciavilla P."/>
            <person name="Patavino C."/>
            <person name="Camma C."/>
            <person name="Michelini S."/>
            <person name="Sgorbati B."/>
            <person name="Mattarelli P."/>
        </authorList>
    </citation>
    <scope>NUCLEOTIDE SEQUENCE [LARGE SCALE GENOMIC DNA]</scope>
    <source>
        <strain evidence="2 3">MRM 9.3</strain>
    </source>
</reference>
<name>A0A5N5RHD6_9BIFI</name>
<evidence type="ECO:0000313" key="2">
    <source>
        <dbReference type="EMBL" id="KAB5606677.1"/>
    </source>
</evidence>
<dbReference type="Gene3D" id="3.40.1350.120">
    <property type="match status" value="1"/>
</dbReference>
<dbReference type="Pfam" id="PF25310">
    <property type="entry name" value="VG15"/>
    <property type="match status" value="1"/>
</dbReference>
<evidence type="ECO:0000313" key="3">
    <source>
        <dbReference type="Proteomes" id="UP000326336"/>
    </source>
</evidence>
<dbReference type="InterPro" id="IPR057369">
    <property type="entry name" value="VG15"/>
</dbReference>
<evidence type="ECO:0000259" key="1">
    <source>
        <dbReference type="Pfam" id="PF18451"/>
    </source>
</evidence>
<dbReference type="RefSeq" id="WP_151916999.1">
    <property type="nucleotide sequence ID" value="NZ_RQSP01000021.1"/>
</dbReference>
<proteinExistence type="predicted"/>
<dbReference type="AlphaFoldDB" id="A0A5N5RHD6"/>
<accession>A0A5N5RHD6</accession>
<organism evidence="2 3">
    <name type="scientific">Bifidobacterium jacchi</name>
    <dbReference type="NCBI Taxonomy" id="2490545"/>
    <lineage>
        <taxon>Bacteria</taxon>
        <taxon>Bacillati</taxon>
        <taxon>Actinomycetota</taxon>
        <taxon>Actinomycetes</taxon>
        <taxon>Bifidobacteriales</taxon>
        <taxon>Bifidobacteriaceae</taxon>
        <taxon>Bifidobacterium</taxon>
    </lineage>
</organism>
<sequence length="293" mass="33644">MDDAQQFIADMISSAGRLTMQRNIAIDPTKPKWARVCGSAKPCAFCIMLASRGFVYSSAEAAGGDMNDYHNDCDCEPIPSWDGKNPKIEGYDPDRLYERYSACRATIENLLTEERYRKTYKDVFAPRYENDEPKTFDQWMARQIAAEMDTRDRQWLLDGKRVPASYASIRAKRELKSHELKTRDVLAENGFSLWFPERSNKEGVKTADCVINGVDIDFKSPKEGISFNSIDRLLRDASKQAQACALHLIPGRSHIDTDECEQYIQQALYRRKLKWVLFIDYDGNLRRIVPDGK</sequence>
<dbReference type="OrthoDB" id="3194844at2"/>
<comment type="caution">
    <text evidence="2">The sequence shown here is derived from an EMBL/GenBank/DDBJ whole genome shotgun (WGS) entry which is preliminary data.</text>
</comment>
<dbReference type="EMBL" id="RQSP01000021">
    <property type="protein sequence ID" value="KAB5606677.1"/>
    <property type="molecule type" value="Genomic_DNA"/>
</dbReference>
<feature type="domain" description="tRNA nuclease CdiA C-terminal" evidence="1">
    <location>
        <begin position="205"/>
        <end position="284"/>
    </location>
</feature>
<keyword evidence="3" id="KW-1185">Reference proteome</keyword>
<protein>
    <recommendedName>
        <fullName evidence="1">tRNA nuclease CdiA C-terminal domain-containing protein</fullName>
    </recommendedName>
</protein>
<dbReference type="InterPro" id="IPR040559">
    <property type="entry name" value="CdiA_C"/>
</dbReference>